<keyword evidence="2" id="KW-1185">Reference proteome</keyword>
<reference evidence="1 2" key="2">
    <citation type="submission" date="2018-06" db="EMBL/GenBank/DDBJ databases">
        <authorList>
            <person name="Zhirakovskaya E."/>
        </authorList>
    </citation>
    <scope>NUCLEOTIDE SEQUENCE [LARGE SCALE GENOMIC DNA]</scope>
    <source>
        <strain evidence="1 2">FBKL4.011</strain>
    </source>
</reference>
<sequence length="71" mass="8415">MNQLTQMELAHLEELLSMEVLAAKKYRIYSRQCSDKELIPLFEEARELHRQRVDGLLQLLRKHNGKSKKAH</sequence>
<comment type="caution">
    <text evidence="1">The sequence shown here is derived from an EMBL/GenBank/DDBJ whole genome shotgun (WGS) entry which is preliminary data.</text>
</comment>
<accession>A0A364K5Q9</accession>
<dbReference type="OrthoDB" id="1799385at2"/>
<dbReference type="SUPFAM" id="SSF47240">
    <property type="entry name" value="Ferritin-like"/>
    <property type="match status" value="1"/>
</dbReference>
<dbReference type="Proteomes" id="UP000251213">
    <property type="component" value="Unassembled WGS sequence"/>
</dbReference>
<dbReference type="AlphaFoldDB" id="A0A364K5Q9"/>
<name>A0A364K5Q9_9BACL</name>
<evidence type="ECO:0000313" key="2">
    <source>
        <dbReference type="Proteomes" id="UP000251213"/>
    </source>
</evidence>
<dbReference type="RefSeq" id="WP_113658250.1">
    <property type="nucleotide sequence ID" value="NZ_KZ845665.1"/>
</dbReference>
<dbReference type="EMBL" id="QJKK01000003">
    <property type="protein sequence ID" value="RAL25636.1"/>
    <property type="molecule type" value="Genomic_DNA"/>
</dbReference>
<evidence type="ECO:0008006" key="3">
    <source>
        <dbReference type="Google" id="ProtNLM"/>
    </source>
</evidence>
<proteinExistence type="predicted"/>
<dbReference type="Gene3D" id="1.20.1260.10">
    <property type="match status" value="1"/>
</dbReference>
<gene>
    <name evidence="1" type="ORF">DL897_06035</name>
</gene>
<protein>
    <recommendedName>
        <fullName evidence="3">Spore coat protein</fullName>
    </recommendedName>
</protein>
<reference evidence="1 2" key="1">
    <citation type="submission" date="2018-06" db="EMBL/GenBank/DDBJ databases">
        <title>Thermoflavimicrobium daqus sp. nov., a thermophilic microbe isolated from Moutai-flavour Daqu.</title>
        <authorList>
            <person name="Wang X."/>
            <person name="Zhou H."/>
        </authorList>
    </citation>
    <scope>NUCLEOTIDE SEQUENCE [LARGE SCALE GENOMIC DNA]</scope>
    <source>
        <strain evidence="1 2">FBKL4.011</strain>
    </source>
</reference>
<evidence type="ECO:0000313" key="1">
    <source>
        <dbReference type="EMBL" id="RAL25636.1"/>
    </source>
</evidence>
<dbReference type="InterPro" id="IPR009078">
    <property type="entry name" value="Ferritin-like_SF"/>
</dbReference>
<organism evidence="1 2">
    <name type="scientific">Thermoflavimicrobium daqui</name>
    <dbReference type="NCBI Taxonomy" id="2137476"/>
    <lineage>
        <taxon>Bacteria</taxon>
        <taxon>Bacillati</taxon>
        <taxon>Bacillota</taxon>
        <taxon>Bacilli</taxon>
        <taxon>Bacillales</taxon>
        <taxon>Thermoactinomycetaceae</taxon>
        <taxon>Thermoflavimicrobium</taxon>
    </lineage>
</organism>
<dbReference type="InterPro" id="IPR012347">
    <property type="entry name" value="Ferritin-like"/>
</dbReference>